<dbReference type="Pfam" id="PF00449">
    <property type="entry name" value="Urease_alpha"/>
    <property type="match status" value="1"/>
</dbReference>
<evidence type="ECO:0000256" key="1">
    <source>
        <dbReference type="ARBA" id="ARBA00004897"/>
    </source>
</evidence>
<dbReference type="PROSITE" id="PS51368">
    <property type="entry name" value="UREASE_3"/>
    <property type="match status" value="1"/>
</dbReference>
<dbReference type="InterPro" id="IPR029754">
    <property type="entry name" value="Urease_Ni-bd"/>
</dbReference>
<dbReference type="InterPro" id="IPR017950">
    <property type="entry name" value="Urease_AS"/>
</dbReference>
<name>A0ABY2SNK6_9HYPH</name>
<dbReference type="PROSITE" id="PS00145">
    <property type="entry name" value="UREASE_2"/>
    <property type="match status" value="1"/>
</dbReference>
<dbReference type="InterPro" id="IPR005848">
    <property type="entry name" value="Urease_asu"/>
</dbReference>
<evidence type="ECO:0000256" key="3">
    <source>
        <dbReference type="ARBA" id="ARBA00022723"/>
    </source>
</evidence>
<evidence type="ECO:0000313" key="12">
    <source>
        <dbReference type="Proteomes" id="UP000305202"/>
    </source>
</evidence>
<comment type="cofactor">
    <cofactor evidence="5 8">
        <name>Ni cation</name>
        <dbReference type="ChEBI" id="CHEBI:25516"/>
    </cofactor>
    <text evidence="5 8">Binds 2 nickel ions per subunit.</text>
</comment>
<dbReference type="EC" id="3.5.1.5" evidence="5 6"/>
<dbReference type="PANTHER" id="PTHR43440:SF1">
    <property type="entry name" value="UREASE"/>
    <property type="match status" value="1"/>
</dbReference>
<comment type="subunit">
    <text evidence="5">Heterotrimer of UreA (gamma), UreB (beta) and UreC (alpha) subunits. Three heterotrimers associate to form the active enzyme.</text>
</comment>
<gene>
    <name evidence="5 11" type="primary">ureC</name>
    <name evidence="11" type="ORF">FCN80_08815</name>
</gene>
<comment type="subcellular location">
    <subcellularLocation>
        <location evidence="5 7">Cytoplasm</location>
    </subcellularLocation>
</comment>
<evidence type="ECO:0000256" key="8">
    <source>
        <dbReference type="RuleBase" id="RU000510"/>
    </source>
</evidence>
<dbReference type="InterPro" id="IPR017951">
    <property type="entry name" value="Urease_asu_c"/>
</dbReference>
<keyword evidence="5 7" id="KW-0963">Cytoplasm</keyword>
<dbReference type="CDD" id="cd00375">
    <property type="entry name" value="Urease_alpha"/>
    <property type="match status" value="1"/>
</dbReference>
<evidence type="ECO:0000256" key="6">
    <source>
        <dbReference type="NCBIfam" id="TIGR01792"/>
    </source>
</evidence>
<dbReference type="NCBIfam" id="NF009685">
    <property type="entry name" value="PRK13206.1"/>
    <property type="match status" value="1"/>
</dbReference>
<dbReference type="PROSITE" id="PS01120">
    <property type="entry name" value="UREASE_1"/>
    <property type="match status" value="1"/>
</dbReference>
<dbReference type="InterPro" id="IPR011059">
    <property type="entry name" value="Metal-dep_hydrolase_composite"/>
</dbReference>
<feature type="binding site" evidence="5 7">
    <location>
        <position position="219"/>
    </location>
    <ligand>
        <name>substrate</name>
    </ligand>
</feature>
<dbReference type="NCBIfam" id="TIGR01792">
    <property type="entry name" value="urease_alph"/>
    <property type="match status" value="1"/>
</dbReference>
<dbReference type="Pfam" id="PF01979">
    <property type="entry name" value="Amidohydro_1"/>
    <property type="match status" value="1"/>
</dbReference>
<feature type="modified residue" description="N6-carboxylysine" evidence="5">
    <location>
        <position position="217"/>
    </location>
</feature>
<proteinExistence type="inferred from homology"/>
<evidence type="ECO:0000256" key="9">
    <source>
        <dbReference type="RuleBase" id="RU004158"/>
    </source>
</evidence>
<feature type="binding site" evidence="5">
    <location>
        <position position="272"/>
    </location>
    <ligand>
        <name>Ni(2+)</name>
        <dbReference type="ChEBI" id="CHEBI:49786"/>
        <label>2</label>
    </ligand>
</feature>
<keyword evidence="4 5" id="KW-0378">Hydrolase</keyword>
<dbReference type="HAMAP" id="MF_01953">
    <property type="entry name" value="Urease_alpha"/>
    <property type="match status" value="1"/>
</dbReference>
<feature type="binding site" description="via carbamate group" evidence="5">
    <location>
        <position position="217"/>
    </location>
    <ligand>
        <name>Ni(2+)</name>
        <dbReference type="ChEBI" id="CHEBI:49786"/>
        <label>2</label>
    </ligand>
</feature>
<dbReference type="NCBIfam" id="NF009686">
    <property type="entry name" value="PRK13207.1"/>
    <property type="match status" value="1"/>
</dbReference>
<feature type="active site" description="Proton donor" evidence="5 7">
    <location>
        <position position="320"/>
    </location>
</feature>
<dbReference type="PANTHER" id="PTHR43440">
    <property type="entry name" value="UREASE"/>
    <property type="match status" value="1"/>
</dbReference>
<dbReference type="InterPro" id="IPR050112">
    <property type="entry name" value="Urease_alpha_subunit"/>
</dbReference>
<evidence type="ECO:0000256" key="7">
    <source>
        <dbReference type="PROSITE-ProRule" id="PRU00700"/>
    </source>
</evidence>
<feature type="binding site" evidence="5">
    <location>
        <position position="134"/>
    </location>
    <ligand>
        <name>Ni(2+)</name>
        <dbReference type="ChEBI" id="CHEBI:49786"/>
        <label>1</label>
    </ligand>
</feature>
<dbReference type="SUPFAM" id="SSF51556">
    <property type="entry name" value="Metallo-dependent hydrolases"/>
    <property type="match status" value="1"/>
</dbReference>
<dbReference type="InterPro" id="IPR006680">
    <property type="entry name" value="Amidohydro-rel"/>
</dbReference>
<evidence type="ECO:0000256" key="4">
    <source>
        <dbReference type="ARBA" id="ARBA00022801"/>
    </source>
</evidence>
<reference evidence="11 12" key="1">
    <citation type="submission" date="2019-04" db="EMBL/GenBank/DDBJ databases">
        <authorList>
            <person name="Li M."/>
            <person name="Gao C."/>
        </authorList>
    </citation>
    <scope>NUCLEOTIDE SEQUENCE [LARGE SCALE GENOMIC DNA]</scope>
    <source>
        <strain evidence="11 12">BGMRC 2031</strain>
    </source>
</reference>
<dbReference type="GO" id="GO:0009039">
    <property type="term" value="F:urease activity"/>
    <property type="evidence" value="ECO:0007669"/>
    <property type="project" value="UniProtKB-EC"/>
</dbReference>
<dbReference type="Gene3D" id="2.30.40.10">
    <property type="entry name" value="Urease, subunit C, domain 1"/>
    <property type="match status" value="1"/>
</dbReference>
<keyword evidence="2 5" id="KW-0533">Nickel</keyword>
<protein>
    <recommendedName>
        <fullName evidence="5 6">Urease subunit alpha</fullName>
        <ecNumber evidence="5 6">3.5.1.5</ecNumber>
    </recommendedName>
    <alternativeName>
        <fullName evidence="5">Urea amidohydrolase subunit alpha</fullName>
    </alternativeName>
</protein>
<evidence type="ECO:0000256" key="2">
    <source>
        <dbReference type="ARBA" id="ARBA00022596"/>
    </source>
</evidence>
<comment type="catalytic activity">
    <reaction evidence="5 8">
        <text>urea + 2 H2O + H(+) = hydrogencarbonate + 2 NH4(+)</text>
        <dbReference type="Rhea" id="RHEA:20557"/>
        <dbReference type="ChEBI" id="CHEBI:15377"/>
        <dbReference type="ChEBI" id="CHEBI:15378"/>
        <dbReference type="ChEBI" id="CHEBI:16199"/>
        <dbReference type="ChEBI" id="CHEBI:17544"/>
        <dbReference type="ChEBI" id="CHEBI:28938"/>
        <dbReference type="EC" id="3.5.1.5"/>
    </reaction>
</comment>
<feature type="binding site" description="via carbamate group" evidence="5">
    <location>
        <position position="217"/>
    </location>
    <ligand>
        <name>Ni(2+)</name>
        <dbReference type="ChEBI" id="CHEBI:49786"/>
        <label>1</label>
    </ligand>
</feature>
<feature type="binding site" evidence="5">
    <location>
        <position position="136"/>
    </location>
    <ligand>
        <name>Ni(2+)</name>
        <dbReference type="ChEBI" id="CHEBI:49786"/>
        <label>1</label>
    </ligand>
</feature>
<organism evidence="11 12">
    <name type="scientific">Martelella alba</name>
    <dbReference type="NCBI Taxonomy" id="2590451"/>
    <lineage>
        <taxon>Bacteria</taxon>
        <taxon>Pseudomonadati</taxon>
        <taxon>Pseudomonadota</taxon>
        <taxon>Alphaproteobacteria</taxon>
        <taxon>Hyphomicrobiales</taxon>
        <taxon>Aurantimonadaceae</taxon>
        <taxon>Martelella</taxon>
    </lineage>
</organism>
<dbReference type="RefSeq" id="WP_136989792.1">
    <property type="nucleotide sequence ID" value="NZ_SZPQ01000010.1"/>
</dbReference>
<dbReference type="InterPro" id="IPR032466">
    <property type="entry name" value="Metal_Hydrolase"/>
</dbReference>
<keyword evidence="3 5" id="KW-0479">Metal-binding</keyword>
<evidence type="ECO:0000256" key="5">
    <source>
        <dbReference type="HAMAP-Rule" id="MF_01953"/>
    </source>
</evidence>
<comment type="PTM">
    <text evidence="5">Carboxylation allows a single lysine to coordinate two nickel ions.</text>
</comment>
<sequence length="567" mass="60621">MSKISRQAYAEMFGPTQGDRVRLADTELWIEIERDFTIYGEEVKFGGGKVIRDGMGQGQMVSADCADLVLTNAVLIDHWGIVKADIGVKDGRIMAVGKAGNPDVQPGVTIPIGPGTEIVAAEGKIATAGGIDSHIHFICPQQVEEAICSGVTTMIGGGTGPAAGTNATTCTPGPWYLARMLQAADSLPVNIGFTGKGNASRPDALAEQVEAGAIGLKLHEDWGSTPAAIRTCLGVADQYDVQVAIHTDTLNEAGFVEDTLAAIDDRTIHTYHTEGAGGGHAPDIIKVCGYGNILPSSTNPTMPYTVNTIDEHLDMLMVCHHLDAGIAEDVAFAESRIRRETIAAEDILHDLGAFSMLSSDSQAMGRVGEVILRTWQTAHKMKTQRGPLAPDTDRNDNFRVKRYIAKYTINPAITHGIAHEVGSVEPGKLADLVLWSPAFFGVKPALVIKGGMIAMAPMGDANASIPTPQPVHYRPMFGVLGHARHATRMTFLSGAACAGGLAQRLGLESLIGEARHCRRVKKADMIHNHWQPVIDVDAQTYQVRADGQLLVCEPAAVLPMAQRYFLF</sequence>
<feature type="binding site" evidence="5">
    <location>
        <position position="246"/>
    </location>
    <ligand>
        <name>Ni(2+)</name>
        <dbReference type="ChEBI" id="CHEBI:49786"/>
        <label>2</label>
    </ligand>
</feature>
<dbReference type="EMBL" id="SZPQ01000010">
    <property type="protein sequence ID" value="TKI06687.1"/>
    <property type="molecule type" value="Genomic_DNA"/>
</dbReference>
<comment type="similarity">
    <text evidence="5 9">Belongs to the metallo-dependent hydrolases superfamily. Urease alpha subunit family.</text>
</comment>
<dbReference type="InterPro" id="IPR011612">
    <property type="entry name" value="Urease_alpha_N_dom"/>
</dbReference>
<dbReference type="Proteomes" id="UP000305202">
    <property type="component" value="Unassembled WGS sequence"/>
</dbReference>
<keyword evidence="12" id="KW-1185">Reference proteome</keyword>
<evidence type="ECO:0000313" key="11">
    <source>
        <dbReference type="EMBL" id="TKI06687.1"/>
    </source>
</evidence>
<comment type="caution">
    <text evidence="11">The sequence shown here is derived from an EMBL/GenBank/DDBJ whole genome shotgun (WGS) entry which is preliminary data.</text>
</comment>
<dbReference type="Gene3D" id="3.20.20.140">
    <property type="entry name" value="Metal-dependent hydrolases"/>
    <property type="match status" value="1"/>
</dbReference>
<dbReference type="SUPFAM" id="SSF51338">
    <property type="entry name" value="Composite domain of metallo-dependent hydrolases"/>
    <property type="match status" value="2"/>
</dbReference>
<accession>A0ABY2SNK6</accession>
<feature type="binding site" evidence="5">
    <location>
        <position position="360"/>
    </location>
    <ligand>
        <name>Ni(2+)</name>
        <dbReference type="ChEBI" id="CHEBI:49786"/>
        <label>1</label>
    </ligand>
</feature>
<comment type="pathway">
    <text evidence="1 5">Nitrogen metabolism; urea degradation; CO(2) and NH(3) from urea (urease route): step 1/1.</text>
</comment>
<feature type="domain" description="Urease" evidence="10">
    <location>
        <begin position="129"/>
        <end position="567"/>
    </location>
</feature>
<dbReference type="PRINTS" id="PR01752">
    <property type="entry name" value="UREASE"/>
</dbReference>
<evidence type="ECO:0000259" key="10">
    <source>
        <dbReference type="PROSITE" id="PS51368"/>
    </source>
</evidence>